<proteinExistence type="inferred from homology"/>
<evidence type="ECO:0000313" key="5">
    <source>
        <dbReference type="Proteomes" id="UP000239648"/>
    </source>
</evidence>
<dbReference type="InterPro" id="IPR051910">
    <property type="entry name" value="ComF/GntX_DNA_util-trans"/>
</dbReference>
<evidence type="ECO:0000313" key="2">
    <source>
        <dbReference type="EMBL" id="PPK53012.1"/>
    </source>
</evidence>
<dbReference type="Proteomes" id="UP000239648">
    <property type="component" value="Unassembled WGS sequence"/>
</dbReference>
<dbReference type="PANTHER" id="PTHR47505:SF1">
    <property type="entry name" value="DNA UTILIZATION PROTEIN YHGH"/>
    <property type="match status" value="1"/>
</dbReference>
<dbReference type="CDD" id="cd06223">
    <property type="entry name" value="PRTases_typeI"/>
    <property type="match status" value="1"/>
</dbReference>
<accession>A0A2S6G9F2</accession>
<evidence type="ECO:0000313" key="4">
    <source>
        <dbReference type="Proteomes" id="UP000239446"/>
    </source>
</evidence>
<keyword evidence="5" id="KW-1185">Reference proteome</keyword>
<dbReference type="Gene3D" id="3.40.50.2020">
    <property type="match status" value="1"/>
</dbReference>
<dbReference type="EMBL" id="PTIT01000003">
    <property type="protein sequence ID" value="PPK53012.1"/>
    <property type="molecule type" value="Genomic_DNA"/>
</dbReference>
<dbReference type="PANTHER" id="PTHR47505">
    <property type="entry name" value="DNA UTILIZATION PROTEIN YHGH"/>
    <property type="match status" value="1"/>
</dbReference>
<protein>
    <submittedName>
        <fullName evidence="3">ComF family protein</fullName>
    </submittedName>
</protein>
<evidence type="ECO:0000256" key="1">
    <source>
        <dbReference type="ARBA" id="ARBA00008007"/>
    </source>
</evidence>
<dbReference type="InterPro" id="IPR000836">
    <property type="entry name" value="PRTase_dom"/>
</dbReference>
<gene>
    <name evidence="3" type="ORF">B0H24_100386</name>
    <name evidence="2" type="ORF">BY455_10386</name>
</gene>
<organism evidence="3 4">
    <name type="scientific">Marinobacter persicus</name>
    <dbReference type="NCBI Taxonomy" id="930118"/>
    <lineage>
        <taxon>Bacteria</taxon>
        <taxon>Pseudomonadati</taxon>
        <taxon>Pseudomonadota</taxon>
        <taxon>Gammaproteobacteria</taxon>
        <taxon>Pseudomonadales</taxon>
        <taxon>Marinobacteraceae</taxon>
        <taxon>Marinobacter</taxon>
    </lineage>
</organism>
<dbReference type="OrthoDB" id="9793412at2"/>
<comment type="similarity">
    <text evidence="1">Belongs to the ComF/GntX family.</text>
</comment>
<dbReference type="RefSeq" id="WP_104415091.1">
    <property type="nucleotide sequence ID" value="NZ_PTIT01000003.1"/>
</dbReference>
<reference evidence="3 4" key="2">
    <citation type="submission" date="2018-02" db="EMBL/GenBank/DDBJ databases">
        <title>Subsurface microbial communities from deep shales in Ohio and West Virginia, USA.</title>
        <authorList>
            <person name="Wrighton K."/>
        </authorList>
    </citation>
    <scope>NUCLEOTIDE SEQUENCE [LARGE SCALE GENOMIC DNA]</scope>
    <source>
        <strain evidence="3 4">UTICA-S1B9</strain>
    </source>
</reference>
<reference evidence="2 5" key="1">
    <citation type="submission" date="2018-02" db="EMBL/GenBank/DDBJ databases">
        <title>Deep subsurface shale carbon reservoir microbial communities from Ohio and West Virginia, USA.</title>
        <authorList>
            <person name="Wrighton K."/>
        </authorList>
    </citation>
    <scope>NUCLEOTIDE SEQUENCE [LARGE SCALE GENOMIC DNA]</scope>
    <source>
        <strain evidence="2 5">UTICA-S1B6</strain>
    </source>
</reference>
<dbReference type="EMBL" id="PTIU01000003">
    <property type="protein sequence ID" value="PPK55889.1"/>
    <property type="molecule type" value="Genomic_DNA"/>
</dbReference>
<dbReference type="SUPFAM" id="SSF53271">
    <property type="entry name" value="PRTase-like"/>
    <property type="match status" value="1"/>
</dbReference>
<comment type="caution">
    <text evidence="3">The sequence shown here is derived from an EMBL/GenBank/DDBJ whole genome shotgun (WGS) entry which is preliminary data.</text>
</comment>
<dbReference type="InterPro" id="IPR029057">
    <property type="entry name" value="PRTase-like"/>
</dbReference>
<dbReference type="AlphaFoldDB" id="A0A2S6G9F2"/>
<evidence type="ECO:0000313" key="3">
    <source>
        <dbReference type="EMBL" id="PPK55889.1"/>
    </source>
</evidence>
<dbReference type="Proteomes" id="UP000239446">
    <property type="component" value="Unassembled WGS sequence"/>
</dbReference>
<sequence>MIKGLEPLSTFLSTKVNSDKAGGRCVACLAESAVHGLCHDCRRDLPVIRWHCYRCSLPLAFAVPNTLCGECQSSPPPFSRTLIPWRYQFPVDGMIGRYKYHGQRKFARPLLAGLADHIQHSLAAQDWPDALVPTPMHWQRRWGRGFNQAADIAESLSGTLGVPLAPGLVRRARKVHSQRGLGRAGRLANLQNVFEVCGTPPSRIAIVDDVVTTGATVRALAHCLEKAGARDIQVWALARTPG</sequence>
<name>A0A2S6G9F2_9GAMM</name>